<dbReference type="GO" id="GO:0030117">
    <property type="term" value="C:membrane coat"/>
    <property type="evidence" value="ECO:0007669"/>
    <property type="project" value="UniProtKB-ARBA"/>
</dbReference>
<dbReference type="STRING" id="52247.A0A4T0X502"/>
<comment type="subcellular location">
    <subcellularLocation>
        <location evidence="1">Endomembrane system</location>
    </subcellularLocation>
</comment>
<dbReference type="Gene3D" id="2.60.40.1170">
    <property type="entry name" value="Mu homology domain, subdomain B"/>
    <property type="match status" value="2"/>
</dbReference>
<dbReference type="AlphaFoldDB" id="A0A4T0X502"/>
<evidence type="ECO:0000256" key="1">
    <source>
        <dbReference type="ARBA" id="ARBA00004308"/>
    </source>
</evidence>
<sequence length="633" mass="71539">MRIADAVFILDNTQLPIFRFVFDYNVPSYDYIQEQLLSLKREKLYQNGIEITDNEASTRLVFSADMSTEVPSEGNSVTLDPVLKIDSEWSVAWSKFDGIYVTTVNRNGKDIIDVESDNEEQEEETSEEVDTINNENENSISKIVDLETRENYTSLSDQDSEEEIAELSQSDVEAISQREYRSDTVKQISNNLNPLQYLQFHEIFVEAMKMMIQTKKLTSHKIQLNAHRIVMLLKELVDASIPFITDLNQLRELIPNDSIIDKLVSTTKNIQNSAVTSISKIKKGESIDVPKLPKFSSSYHFVLEKSGNETPWRRLQVENVQNEVFVDVTESLEIMVLPTKRYNYNTRNTFLNYNGNAESINNDDYVKAIIHGQIELTTSLEGSPILELSLNKPVEISLPECYPSLHRAINTGIWKNSDGKSVQLIPPDEKSTLLSYHINLKELAENSSQQLNISRFTGSISAELYSGIGINRNEFEIIINSGYGLNSGYGNTDSNMKEVENLSIEICLSATAENLDGLKKDLKIDNPNLKIIRSSAGSVYQIDNGNYEWKLDSDAPIGGKLTLRGMFQYEKDDFIQDNIAILLPSALKIKYKHHGTVPSGLRINGINIISEKVNTKPFKGVKYTSISNDYVVT</sequence>
<evidence type="ECO:0000256" key="2">
    <source>
        <dbReference type="ARBA" id="ARBA00022448"/>
    </source>
</evidence>
<name>A0A4T0X502_9ASCO</name>
<protein>
    <recommendedName>
        <fullName evidence="5">MHD domain-containing protein</fullName>
    </recommendedName>
</protein>
<accession>A0A4T0X502</accession>
<dbReference type="EMBL" id="SELW01000218">
    <property type="protein sequence ID" value="TID30022.1"/>
    <property type="molecule type" value="Genomic_DNA"/>
</dbReference>
<dbReference type="PROSITE" id="PS51072">
    <property type="entry name" value="MHD"/>
    <property type="match status" value="1"/>
</dbReference>
<dbReference type="SUPFAM" id="SSF64356">
    <property type="entry name" value="SNARE-like"/>
    <property type="match status" value="1"/>
</dbReference>
<gene>
    <name evidence="6" type="ORF">CANINC_001391</name>
</gene>
<comment type="caution">
    <text evidence="6">The sequence shown here is derived from an EMBL/GenBank/DDBJ whole genome shotgun (WGS) entry which is preliminary data.</text>
</comment>
<keyword evidence="3" id="KW-0472">Membrane</keyword>
<feature type="compositionally biased region" description="Acidic residues" evidence="4">
    <location>
        <begin position="114"/>
        <end position="130"/>
    </location>
</feature>
<dbReference type="SUPFAM" id="SSF49447">
    <property type="entry name" value="Second domain of Mu2 adaptin subunit (ap50) of ap2 adaptor"/>
    <property type="match status" value="1"/>
</dbReference>
<feature type="compositionally biased region" description="Low complexity" evidence="4">
    <location>
        <begin position="131"/>
        <end position="141"/>
    </location>
</feature>
<dbReference type="Gene3D" id="3.30.450.60">
    <property type="match status" value="1"/>
</dbReference>
<dbReference type="GO" id="GO:0012505">
    <property type="term" value="C:endomembrane system"/>
    <property type="evidence" value="ECO:0007669"/>
    <property type="project" value="UniProtKB-SubCell"/>
</dbReference>
<evidence type="ECO:0000313" key="6">
    <source>
        <dbReference type="EMBL" id="TID30022.1"/>
    </source>
</evidence>
<dbReference type="InterPro" id="IPR011012">
    <property type="entry name" value="Longin-like_dom_sf"/>
</dbReference>
<dbReference type="InterPro" id="IPR028565">
    <property type="entry name" value="MHD"/>
</dbReference>
<keyword evidence="7" id="KW-1185">Reference proteome</keyword>
<dbReference type="Pfam" id="PF00928">
    <property type="entry name" value="Adap_comp_sub"/>
    <property type="match status" value="1"/>
</dbReference>
<dbReference type="InterPro" id="IPR036168">
    <property type="entry name" value="AP2_Mu_C_sf"/>
</dbReference>
<evidence type="ECO:0000259" key="5">
    <source>
        <dbReference type="PROSITE" id="PS51072"/>
    </source>
</evidence>
<evidence type="ECO:0000256" key="4">
    <source>
        <dbReference type="SAM" id="MobiDB-lite"/>
    </source>
</evidence>
<dbReference type="InterPro" id="IPR050431">
    <property type="entry name" value="Adaptor_comp_med_subunit"/>
</dbReference>
<keyword evidence="2" id="KW-0813">Transport</keyword>
<evidence type="ECO:0000256" key="3">
    <source>
        <dbReference type="ARBA" id="ARBA00023136"/>
    </source>
</evidence>
<dbReference type="Proteomes" id="UP000307173">
    <property type="component" value="Unassembled WGS sequence"/>
</dbReference>
<evidence type="ECO:0000313" key="7">
    <source>
        <dbReference type="Proteomes" id="UP000307173"/>
    </source>
</evidence>
<organism evidence="6 7">
    <name type="scientific">Pichia inconspicua</name>
    <dbReference type="NCBI Taxonomy" id="52247"/>
    <lineage>
        <taxon>Eukaryota</taxon>
        <taxon>Fungi</taxon>
        <taxon>Dikarya</taxon>
        <taxon>Ascomycota</taxon>
        <taxon>Saccharomycotina</taxon>
        <taxon>Pichiomycetes</taxon>
        <taxon>Pichiales</taxon>
        <taxon>Pichiaceae</taxon>
        <taxon>Pichia</taxon>
    </lineage>
</organism>
<proteinExistence type="predicted"/>
<dbReference type="OrthoDB" id="870at2759"/>
<reference evidence="6 7" key="1">
    <citation type="journal article" date="2019" name="Front. Genet.">
        <title>Whole-Genome Sequencing of the Opportunistic Yeast Pathogen Candida inconspicua Uncovers Its Hybrid Origin.</title>
        <authorList>
            <person name="Mixao V."/>
            <person name="Hansen A.P."/>
            <person name="Saus E."/>
            <person name="Boekhout T."/>
            <person name="Lass-Florl C."/>
            <person name="Gabaldon T."/>
        </authorList>
    </citation>
    <scope>NUCLEOTIDE SEQUENCE [LARGE SCALE GENOMIC DNA]</scope>
    <source>
        <strain evidence="6 7">CBS 180</strain>
    </source>
</reference>
<feature type="domain" description="MHD" evidence="5">
    <location>
        <begin position="344"/>
        <end position="633"/>
    </location>
</feature>
<dbReference type="PANTHER" id="PTHR10529">
    <property type="entry name" value="AP COMPLEX SUBUNIT MU"/>
    <property type="match status" value="1"/>
</dbReference>
<feature type="region of interest" description="Disordered" evidence="4">
    <location>
        <begin position="114"/>
        <end position="141"/>
    </location>
</feature>